<keyword evidence="1" id="KW-0597">Phosphoprotein</keyword>
<dbReference type="SMART" id="SM00448">
    <property type="entry name" value="REC"/>
    <property type="match status" value="1"/>
</dbReference>
<feature type="domain" description="Response regulatory" evidence="2">
    <location>
        <begin position="6"/>
        <end position="121"/>
    </location>
</feature>
<name>A0A812F6J4_9ARCH</name>
<dbReference type="PANTHER" id="PTHR44591:SF3">
    <property type="entry name" value="RESPONSE REGULATORY DOMAIN-CONTAINING PROTEIN"/>
    <property type="match status" value="1"/>
</dbReference>
<accession>A0A812F6J4</accession>
<dbReference type="InterPro" id="IPR011006">
    <property type="entry name" value="CheY-like_superfamily"/>
</dbReference>
<evidence type="ECO:0000259" key="2">
    <source>
        <dbReference type="PROSITE" id="PS50110"/>
    </source>
</evidence>
<dbReference type="RefSeq" id="WP_205100659.1">
    <property type="nucleotide sequence ID" value="NZ_CAJNAQ010000005.1"/>
</dbReference>
<dbReference type="AlphaFoldDB" id="A0A812F6J4"/>
<dbReference type="EMBL" id="CAJNAQ010000005">
    <property type="protein sequence ID" value="CAE6502055.1"/>
    <property type="molecule type" value="Genomic_DNA"/>
</dbReference>
<comment type="caution">
    <text evidence="3">The sequence shown here is derived from an EMBL/GenBank/DDBJ whole genome shotgun (WGS) entry which is preliminary data.</text>
</comment>
<dbReference type="InterPro" id="IPR001789">
    <property type="entry name" value="Sig_transdc_resp-reg_receiver"/>
</dbReference>
<protein>
    <submittedName>
        <fullName evidence="3">Response regulator receiver protein</fullName>
    </submittedName>
</protein>
<dbReference type="Pfam" id="PF00072">
    <property type="entry name" value="Response_reg"/>
    <property type="match status" value="1"/>
</dbReference>
<dbReference type="SUPFAM" id="SSF52172">
    <property type="entry name" value="CheY-like"/>
    <property type="match status" value="1"/>
</dbReference>
<proteinExistence type="predicted"/>
<evidence type="ECO:0000313" key="3">
    <source>
        <dbReference type="EMBL" id="CAE6502055.1"/>
    </source>
</evidence>
<evidence type="ECO:0000256" key="1">
    <source>
        <dbReference type="ARBA" id="ARBA00022553"/>
    </source>
</evidence>
<organism evidence="3 4">
    <name type="scientific">Candidatus Nitrosotenuis uzonensis</name>
    <dbReference type="NCBI Taxonomy" id="1407055"/>
    <lineage>
        <taxon>Archaea</taxon>
        <taxon>Nitrososphaerota</taxon>
        <taxon>Candidatus Nitrosotenuis</taxon>
    </lineage>
</organism>
<sequence length="132" mass="15191">MNEQITAIIVDDEKDMTEVFAEYLKIIDVDVLGIGHNGKDAVDLYKRHRPDIVFLDLMMPEYDGLYALENIRADSPSAIVIIITAYMHTATADRLFRLHPTKVISKPWDLNQIYDVVEQFRPGKAEKKQQTK</sequence>
<evidence type="ECO:0000313" key="4">
    <source>
        <dbReference type="Proteomes" id="UP000655759"/>
    </source>
</evidence>
<dbReference type="GO" id="GO:0000160">
    <property type="term" value="P:phosphorelay signal transduction system"/>
    <property type="evidence" value="ECO:0007669"/>
    <property type="project" value="InterPro"/>
</dbReference>
<dbReference type="CDD" id="cd00156">
    <property type="entry name" value="REC"/>
    <property type="match status" value="1"/>
</dbReference>
<dbReference type="Gene3D" id="3.40.50.2300">
    <property type="match status" value="1"/>
</dbReference>
<gene>
    <name evidence="3" type="ORF">NUZ5A_51233</name>
</gene>
<dbReference type="PANTHER" id="PTHR44591">
    <property type="entry name" value="STRESS RESPONSE REGULATOR PROTEIN 1"/>
    <property type="match status" value="1"/>
</dbReference>
<dbReference type="PROSITE" id="PS50110">
    <property type="entry name" value="RESPONSE_REGULATORY"/>
    <property type="match status" value="1"/>
</dbReference>
<dbReference type="InterPro" id="IPR050595">
    <property type="entry name" value="Bact_response_regulator"/>
</dbReference>
<reference evidence="3" key="1">
    <citation type="submission" date="2021-02" db="EMBL/GenBank/DDBJ databases">
        <authorList>
            <person name="Han P."/>
        </authorList>
    </citation>
    <scope>NUCLEOTIDE SEQUENCE</scope>
    <source>
        <strain evidence="3">Candidatus Nitrosotenuis uzonensis 5A</strain>
    </source>
</reference>
<dbReference type="Proteomes" id="UP000655759">
    <property type="component" value="Unassembled WGS sequence"/>
</dbReference>